<dbReference type="SUPFAM" id="SSF63380">
    <property type="entry name" value="Riboflavin synthase domain-like"/>
    <property type="match status" value="1"/>
</dbReference>
<dbReference type="InterPro" id="IPR017938">
    <property type="entry name" value="Riboflavin_synthase-like_b-brl"/>
</dbReference>
<keyword evidence="11" id="KW-0411">Iron-sulfur</keyword>
<dbReference type="PROSITE" id="PS51384">
    <property type="entry name" value="FAD_FR"/>
    <property type="match status" value="1"/>
</dbReference>
<feature type="transmembrane region" description="Helical" evidence="13">
    <location>
        <begin position="181"/>
        <end position="201"/>
    </location>
</feature>
<dbReference type="Proteomes" id="UP000617426">
    <property type="component" value="Unassembled WGS sequence"/>
</dbReference>
<keyword evidence="4 13" id="KW-0812">Transmembrane</keyword>
<comment type="subcellular location">
    <subcellularLocation>
        <location evidence="2">Membrane</location>
        <topology evidence="2">Multi-pass membrane protein</topology>
    </subcellularLocation>
</comment>
<sequence>MTAPLPYSPALPDLARTAGRAARRSAGAPPKRFVDPLLVALCGAGLGITLGLTLMALSPLTFTAAGVLSAVSSLAAGAGTYLVLVEFLLISRAPFIERAIGQDRLVAAHKLLGPWALWLVVLHVVLVIPASVWGGDWIRDGWALILSDQWLLLALVATGCFLALGLASWKRIRGRLARQTWWTIHLYAYLGIAFAFGHQIFSGGPFLSGFGRIWWVGLYTAVGVAVLIWRVIVPIRSSIVHDFRVAAVVAESRDACSVWISGRGLDSLGARAGQFLTVCFWHRGLFFEGHPYSLSAPPTGSMLRITVKALGDASSLTAGVPVGTRVFIEGPYGVMTSSQARSPRALLIAGGIGIAPMRALAESLAPTHEVELLVRSRDAAGLAFGAELTALDALPNVRVRTLIGPRTQHPIDAASLAPSIRDPRSIDVYACGPEALLDSVRTAARALGVPADRVHIESFDM</sequence>
<dbReference type="PRINTS" id="PR00409">
    <property type="entry name" value="PHDIOXRDTASE"/>
</dbReference>
<evidence type="ECO:0000313" key="16">
    <source>
        <dbReference type="Proteomes" id="UP000617426"/>
    </source>
</evidence>
<dbReference type="SUPFAM" id="SSF52343">
    <property type="entry name" value="Ferredoxin reductase-like, C-terminal NADP-linked domain"/>
    <property type="match status" value="1"/>
</dbReference>
<keyword evidence="10" id="KW-0408">Iron</keyword>
<evidence type="ECO:0000256" key="10">
    <source>
        <dbReference type="ARBA" id="ARBA00023004"/>
    </source>
</evidence>
<keyword evidence="8 13" id="KW-1133">Transmembrane helix</keyword>
<evidence type="ECO:0000259" key="14">
    <source>
        <dbReference type="PROSITE" id="PS51384"/>
    </source>
</evidence>
<dbReference type="InterPro" id="IPR013130">
    <property type="entry name" value="Fe3_Rdtase_TM_dom"/>
</dbReference>
<keyword evidence="3" id="KW-0285">Flavoprotein</keyword>
<dbReference type="GO" id="GO:0016491">
    <property type="term" value="F:oxidoreductase activity"/>
    <property type="evidence" value="ECO:0007669"/>
    <property type="project" value="UniProtKB-KW"/>
</dbReference>
<dbReference type="InterPro" id="IPR050415">
    <property type="entry name" value="MRET"/>
</dbReference>
<protein>
    <submittedName>
        <fullName evidence="15">Ferric reductase</fullName>
    </submittedName>
</protein>
<evidence type="ECO:0000256" key="12">
    <source>
        <dbReference type="ARBA" id="ARBA00023136"/>
    </source>
</evidence>
<dbReference type="Gene3D" id="2.40.30.10">
    <property type="entry name" value="Translation factors"/>
    <property type="match status" value="1"/>
</dbReference>
<reference evidence="15" key="1">
    <citation type="submission" date="2020-08" db="EMBL/GenBank/DDBJ databases">
        <title>Sequencing the genomes of 1000 actinobacteria strains.</title>
        <authorList>
            <person name="Klenk H.-P."/>
        </authorList>
    </citation>
    <scope>NUCLEOTIDE SEQUENCE</scope>
    <source>
        <strain evidence="15">DSM 10695</strain>
    </source>
</reference>
<dbReference type="AlphaFoldDB" id="A0A923E5U4"/>
<keyword evidence="5" id="KW-0001">2Fe-2S</keyword>
<keyword evidence="6" id="KW-0479">Metal-binding</keyword>
<keyword evidence="12 13" id="KW-0472">Membrane</keyword>
<feature type="transmembrane region" description="Helical" evidence="13">
    <location>
        <begin position="150"/>
        <end position="169"/>
    </location>
</feature>
<feature type="transmembrane region" description="Helical" evidence="13">
    <location>
        <begin position="213"/>
        <end position="233"/>
    </location>
</feature>
<evidence type="ECO:0000256" key="5">
    <source>
        <dbReference type="ARBA" id="ARBA00022714"/>
    </source>
</evidence>
<gene>
    <name evidence="15" type="ORF">HD592_001240</name>
</gene>
<evidence type="ECO:0000313" key="15">
    <source>
        <dbReference type="EMBL" id="MBB6334675.1"/>
    </source>
</evidence>
<dbReference type="Gene3D" id="3.40.50.80">
    <property type="entry name" value="Nucleotide-binding domain of ferredoxin-NADP reductase (FNR) module"/>
    <property type="match status" value="1"/>
</dbReference>
<dbReference type="GO" id="GO:0016020">
    <property type="term" value="C:membrane"/>
    <property type="evidence" value="ECO:0007669"/>
    <property type="project" value="UniProtKB-SubCell"/>
</dbReference>
<dbReference type="GO" id="GO:0050660">
    <property type="term" value="F:flavin adenine dinucleotide binding"/>
    <property type="evidence" value="ECO:0007669"/>
    <property type="project" value="TreeGrafter"/>
</dbReference>
<name>A0A923E5U4_9ACTO</name>
<evidence type="ECO:0000256" key="1">
    <source>
        <dbReference type="ARBA" id="ARBA00001974"/>
    </source>
</evidence>
<dbReference type="EMBL" id="JACHMK010000001">
    <property type="protein sequence ID" value="MBB6334675.1"/>
    <property type="molecule type" value="Genomic_DNA"/>
</dbReference>
<evidence type="ECO:0000256" key="11">
    <source>
        <dbReference type="ARBA" id="ARBA00023014"/>
    </source>
</evidence>
<dbReference type="RefSeq" id="WP_184452572.1">
    <property type="nucleotide sequence ID" value="NZ_JACHMK010000001.1"/>
</dbReference>
<keyword evidence="16" id="KW-1185">Reference proteome</keyword>
<dbReference type="InterPro" id="IPR017927">
    <property type="entry name" value="FAD-bd_FR_type"/>
</dbReference>
<feature type="transmembrane region" description="Helical" evidence="13">
    <location>
        <begin position="33"/>
        <end position="57"/>
    </location>
</feature>
<dbReference type="InterPro" id="IPR039261">
    <property type="entry name" value="FNR_nucleotide-bd"/>
</dbReference>
<dbReference type="GO" id="GO:0046872">
    <property type="term" value="F:metal ion binding"/>
    <property type="evidence" value="ECO:0007669"/>
    <property type="project" value="UniProtKB-KW"/>
</dbReference>
<evidence type="ECO:0000256" key="8">
    <source>
        <dbReference type="ARBA" id="ARBA00022989"/>
    </source>
</evidence>
<comment type="caution">
    <text evidence="15">The sequence shown here is derived from an EMBL/GenBank/DDBJ whole genome shotgun (WGS) entry which is preliminary data.</text>
</comment>
<dbReference type="PANTHER" id="PTHR47354:SF8">
    <property type="entry name" value="1,2-PHENYLACETYL-COA EPOXIDASE, SUBUNIT E"/>
    <property type="match status" value="1"/>
</dbReference>
<keyword evidence="7" id="KW-0274">FAD</keyword>
<feature type="transmembrane region" description="Helical" evidence="13">
    <location>
        <begin position="63"/>
        <end position="90"/>
    </location>
</feature>
<dbReference type="Pfam" id="PF01794">
    <property type="entry name" value="Ferric_reduct"/>
    <property type="match status" value="1"/>
</dbReference>
<dbReference type="GO" id="GO:0051537">
    <property type="term" value="F:2 iron, 2 sulfur cluster binding"/>
    <property type="evidence" value="ECO:0007669"/>
    <property type="project" value="UniProtKB-KW"/>
</dbReference>
<comment type="cofactor">
    <cofactor evidence="1">
        <name>FAD</name>
        <dbReference type="ChEBI" id="CHEBI:57692"/>
    </cofactor>
</comment>
<dbReference type="PANTHER" id="PTHR47354">
    <property type="entry name" value="NADH OXIDOREDUCTASE HCR"/>
    <property type="match status" value="1"/>
</dbReference>
<evidence type="ECO:0000256" key="9">
    <source>
        <dbReference type="ARBA" id="ARBA00023002"/>
    </source>
</evidence>
<accession>A0A923E5U4</accession>
<evidence type="ECO:0000256" key="7">
    <source>
        <dbReference type="ARBA" id="ARBA00022827"/>
    </source>
</evidence>
<evidence type="ECO:0000256" key="4">
    <source>
        <dbReference type="ARBA" id="ARBA00022692"/>
    </source>
</evidence>
<feature type="transmembrane region" description="Helical" evidence="13">
    <location>
        <begin position="111"/>
        <end position="130"/>
    </location>
</feature>
<proteinExistence type="predicted"/>
<keyword evidence="9" id="KW-0560">Oxidoreductase</keyword>
<evidence type="ECO:0000256" key="3">
    <source>
        <dbReference type="ARBA" id="ARBA00022630"/>
    </source>
</evidence>
<evidence type="ECO:0000256" key="13">
    <source>
        <dbReference type="SAM" id="Phobius"/>
    </source>
</evidence>
<evidence type="ECO:0000256" key="2">
    <source>
        <dbReference type="ARBA" id="ARBA00004141"/>
    </source>
</evidence>
<feature type="domain" description="FAD-binding FR-type" evidence="14">
    <location>
        <begin position="238"/>
        <end position="338"/>
    </location>
</feature>
<organism evidence="15 16">
    <name type="scientific">Schaalia hyovaginalis</name>
    <dbReference type="NCBI Taxonomy" id="29316"/>
    <lineage>
        <taxon>Bacteria</taxon>
        <taxon>Bacillati</taxon>
        <taxon>Actinomycetota</taxon>
        <taxon>Actinomycetes</taxon>
        <taxon>Actinomycetales</taxon>
        <taxon>Actinomycetaceae</taxon>
        <taxon>Schaalia</taxon>
    </lineage>
</organism>
<evidence type="ECO:0000256" key="6">
    <source>
        <dbReference type="ARBA" id="ARBA00022723"/>
    </source>
</evidence>